<dbReference type="InterPro" id="IPR006683">
    <property type="entry name" value="Thioestr_dom"/>
</dbReference>
<dbReference type="GeneID" id="93367456"/>
<feature type="domain" description="Thioesterase" evidence="2">
    <location>
        <begin position="43"/>
        <end position="118"/>
    </location>
</feature>
<dbReference type="PANTHER" id="PTHR42856">
    <property type="entry name" value="ACYL-COENZYME A THIOESTERASE PAAI"/>
    <property type="match status" value="1"/>
</dbReference>
<dbReference type="Pfam" id="PF03061">
    <property type="entry name" value="4HBT"/>
    <property type="match status" value="1"/>
</dbReference>
<dbReference type="InterPro" id="IPR029069">
    <property type="entry name" value="HotDog_dom_sf"/>
</dbReference>
<gene>
    <name evidence="3" type="ORF">RCA23_c19660</name>
</gene>
<dbReference type="InterPro" id="IPR003736">
    <property type="entry name" value="PAAI_dom"/>
</dbReference>
<protein>
    <recommendedName>
        <fullName evidence="2">Thioesterase domain-containing protein</fullName>
    </recommendedName>
</protein>
<sequence>MERVTKSFERQSIMQTFGAQMTVVEPGHVEITAPILPGSQQQHGYAHAGLIFALGDSAAGYAALTLMAEGCEVLTAEMKINLLAPGRNGPLRAVGHVEKSGARLVIVRADVFDGDVKVALMQGTMVPVQV</sequence>
<dbReference type="SUPFAM" id="SSF54637">
    <property type="entry name" value="Thioesterase/thiol ester dehydrase-isomerase"/>
    <property type="match status" value="1"/>
</dbReference>
<evidence type="ECO:0000313" key="4">
    <source>
        <dbReference type="Proteomes" id="UP000028680"/>
    </source>
</evidence>
<dbReference type="Gene3D" id="3.10.129.10">
    <property type="entry name" value="Hotdog Thioesterase"/>
    <property type="match status" value="1"/>
</dbReference>
<evidence type="ECO:0000256" key="1">
    <source>
        <dbReference type="ARBA" id="ARBA00022801"/>
    </source>
</evidence>
<organism evidence="3 4">
    <name type="scientific">Planktomarina temperata RCA23</name>
    <dbReference type="NCBI Taxonomy" id="666509"/>
    <lineage>
        <taxon>Bacteria</taxon>
        <taxon>Pseudomonadati</taxon>
        <taxon>Pseudomonadota</taxon>
        <taxon>Alphaproteobacteria</taxon>
        <taxon>Rhodobacterales</taxon>
        <taxon>Paracoccaceae</taxon>
        <taxon>Planktomarina</taxon>
    </lineage>
</organism>
<evidence type="ECO:0000313" key="3">
    <source>
        <dbReference type="EMBL" id="AII87497.1"/>
    </source>
</evidence>
<accession>A0AAN0RJX7</accession>
<dbReference type="EMBL" id="CP003984">
    <property type="protein sequence ID" value="AII87497.1"/>
    <property type="molecule type" value="Genomic_DNA"/>
</dbReference>
<name>A0AAN0RJX7_9RHOB</name>
<keyword evidence="1" id="KW-0378">Hydrolase</keyword>
<dbReference type="GO" id="GO:0016289">
    <property type="term" value="F:acyl-CoA hydrolase activity"/>
    <property type="evidence" value="ECO:0007669"/>
    <property type="project" value="TreeGrafter"/>
</dbReference>
<reference evidence="3 4" key="1">
    <citation type="journal article" date="2014" name="ISME J.">
        <title>Adaptation of an abundant Roseobacter RCA organism to pelagic systems revealed by genomic and transcriptomic analyses.</title>
        <authorList>
            <person name="Voget S."/>
            <person name="Wemheuer B."/>
            <person name="Brinkhoff T."/>
            <person name="Vollmers J."/>
            <person name="Dietrich S."/>
            <person name="Giebel H.A."/>
            <person name="Beardsley C."/>
            <person name="Sardemann C."/>
            <person name="Bakenhus I."/>
            <person name="Billerbeck S."/>
            <person name="Daniel R."/>
            <person name="Simon M."/>
        </authorList>
    </citation>
    <scope>NUCLEOTIDE SEQUENCE [LARGE SCALE GENOMIC DNA]</scope>
    <source>
        <strain evidence="3 4">RCA23</strain>
    </source>
</reference>
<dbReference type="RefSeq" id="WP_044050200.1">
    <property type="nucleotide sequence ID" value="NZ_CP003984.1"/>
</dbReference>
<dbReference type="PANTHER" id="PTHR42856:SF1">
    <property type="entry name" value="ACYL-COENZYME A THIOESTERASE PAAI"/>
    <property type="match status" value="1"/>
</dbReference>
<evidence type="ECO:0000259" key="2">
    <source>
        <dbReference type="Pfam" id="PF03061"/>
    </source>
</evidence>
<dbReference type="InterPro" id="IPR052723">
    <property type="entry name" value="Acyl-CoA_thioesterase_PaaI"/>
</dbReference>
<dbReference type="CDD" id="cd03443">
    <property type="entry name" value="PaaI_thioesterase"/>
    <property type="match status" value="1"/>
</dbReference>
<dbReference type="NCBIfam" id="TIGR00369">
    <property type="entry name" value="unchar_dom_1"/>
    <property type="match status" value="1"/>
</dbReference>
<dbReference type="AlphaFoldDB" id="A0AAN0RJX7"/>
<dbReference type="KEGG" id="ptp:RCA23_c19660"/>
<keyword evidence="4" id="KW-1185">Reference proteome</keyword>
<proteinExistence type="predicted"/>
<dbReference type="Proteomes" id="UP000028680">
    <property type="component" value="Chromosome"/>
</dbReference>